<feature type="non-terminal residue" evidence="1">
    <location>
        <position position="25"/>
    </location>
</feature>
<protein>
    <submittedName>
        <fullName evidence="1">Uncharacterized protein</fullName>
    </submittedName>
</protein>
<proteinExistence type="predicted"/>
<reference evidence="1" key="1">
    <citation type="submission" date="2018-06" db="EMBL/GenBank/DDBJ databases">
        <authorList>
            <person name="Zhirakovskaya E."/>
        </authorList>
    </citation>
    <scope>NUCLEOTIDE SEQUENCE</scope>
</reference>
<name>A0A3B0V5M8_9ZZZZ</name>
<sequence length="25" mass="2844">MKIEGSYPLAAPRDILWSMLLDPQV</sequence>
<organism evidence="1">
    <name type="scientific">hydrothermal vent metagenome</name>
    <dbReference type="NCBI Taxonomy" id="652676"/>
    <lineage>
        <taxon>unclassified sequences</taxon>
        <taxon>metagenomes</taxon>
        <taxon>ecological metagenomes</taxon>
    </lineage>
</organism>
<gene>
    <name evidence="1" type="ORF">MNBD_CHLOROFLEXI01-558</name>
</gene>
<dbReference type="EMBL" id="UOEU01000721">
    <property type="protein sequence ID" value="VAW38865.1"/>
    <property type="molecule type" value="Genomic_DNA"/>
</dbReference>
<accession>A0A3B0V5M8</accession>
<dbReference type="AlphaFoldDB" id="A0A3B0V5M8"/>
<evidence type="ECO:0000313" key="1">
    <source>
        <dbReference type="EMBL" id="VAW38865.1"/>
    </source>
</evidence>